<dbReference type="InterPro" id="IPR003593">
    <property type="entry name" value="AAA+_ATPase"/>
</dbReference>
<reference evidence="2 3" key="1">
    <citation type="submission" date="2017-06" db="EMBL/GenBank/DDBJ databases">
        <authorList>
            <person name="Kim H.J."/>
            <person name="Triplett B.A."/>
        </authorList>
    </citation>
    <scope>NUCLEOTIDE SEQUENCE [LARGE SCALE GENOMIC DNA]</scope>
    <source>
        <strain evidence="2 3">CGMCC 4.2132</strain>
    </source>
</reference>
<gene>
    <name evidence="2" type="ORF">SAMN05216276_10505</name>
</gene>
<sequence length="689" mass="77377">MTAPMASRTELTRKILFEAAQVLAEHPEGIPVSELWPLINARLPEVAEQWKHGGVDSNTPEIALRFKSGGLVKSGWVIKSHGRWYLTALGRIALNKHPGVPSFIAASHAGYQYWDQHKTGFETAKRLVEAVPEGSWVAARDLATQAGLDETRLVALLQGERPEGWHRILDADGGVPDAAHADEELRTKWQRLLEDEGLHVVLGRVPPARQILGADLQQIVIDDPDGGEGPERPRRAWLVRGSNVRGESLIGDWLADRYCSLPASKLRELPAGSSQDVIRAVVDEDYAHGSYNDKLKKTAEFYAFLTRMRDGDLALSNDGGKIYVGHLRGEPAFRASVGNRANLQRPVTWLNADAPLDFGDLPDEMSAKLATQHDVLDLTEFVDDLERLIGPGSARAREFALPDVTAELAVELLVDQEWLQECVELLRDRPQLILYGPPGTGKTYIAQHLAQHLSMGKRENVKLVQFHPAYSYEDFFEGFRPVQTPDGQGVMFKPLPGPLLRLVDAARQRPEEPFVLIIDEINRGNLAKIFGELYFLLEYRKKAIDLLYSSADETGTPFTLPENLVILGTMNTADRSIALVDAAMRRRFAFVELHPEETPTRDVLRRWLVRHEFSDEAARLLDELNARIEDRDFKIGPSYLMRPGIYQDPKGFARVWRTQILPLLEEHHYGDGIGVAERYGLETLRRRLS</sequence>
<dbReference type="Proteomes" id="UP000198282">
    <property type="component" value="Unassembled WGS sequence"/>
</dbReference>
<dbReference type="InterPro" id="IPR011704">
    <property type="entry name" value="ATPase_dyneun-rel_AAA"/>
</dbReference>
<protein>
    <submittedName>
        <fullName evidence="2">5-methylcytosine-specific restriction enzyme B</fullName>
    </submittedName>
</protein>
<dbReference type="InterPro" id="IPR052934">
    <property type="entry name" value="Methyl-DNA_Rec/Restrict_Enz"/>
</dbReference>
<dbReference type="OrthoDB" id="9781481at2"/>
<feature type="domain" description="AAA+ ATPase" evidence="1">
    <location>
        <begin position="428"/>
        <end position="598"/>
    </location>
</feature>
<dbReference type="PANTHER" id="PTHR37291:SF1">
    <property type="entry name" value="TYPE IV METHYL-DIRECTED RESTRICTION ENZYME ECOKMCRB SUBUNIT"/>
    <property type="match status" value="1"/>
</dbReference>
<dbReference type="InterPro" id="IPR027417">
    <property type="entry name" value="P-loop_NTPase"/>
</dbReference>
<dbReference type="CDD" id="cd00009">
    <property type="entry name" value="AAA"/>
    <property type="match status" value="1"/>
</dbReference>
<dbReference type="SMART" id="SM00382">
    <property type="entry name" value="AAA"/>
    <property type="match status" value="1"/>
</dbReference>
<dbReference type="PANTHER" id="PTHR37291">
    <property type="entry name" value="5-METHYLCYTOSINE-SPECIFIC RESTRICTION ENZYME B"/>
    <property type="match status" value="1"/>
</dbReference>
<evidence type="ECO:0000259" key="1">
    <source>
        <dbReference type="SMART" id="SM00382"/>
    </source>
</evidence>
<dbReference type="SUPFAM" id="SSF52540">
    <property type="entry name" value="P-loop containing nucleoside triphosphate hydrolases"/>
    <property type="match status" value="1"/>
</dbReference>
<name>A0A239N3G7_9ACTN</name>
<dbReference type="EMBL" id="FZOD01000050">
    <property type="protein sequence ID" value="SNT48728.1"/>
    <property type="molecule type" value="Genomic_DNA"/>
</dbReference>
<dbReference type="Gene3D" id="3.40.50.300">
    <property type="entry name" value="P-loop containing nucleotide triphosphate hydrolases"/>
    <property type="match status" value="1"/>
</dbReference>
<dbReference type="GO" id="GO:0005524">
    <property type="term" value="F:ATP binding"/>
    <property type="evidence" value="ECO:0007669"/>
    <property type="project" value="InterPro"/>
</dbReference>
<organism evidence="2 3">
    <name type="scientific">Streptosporangium subroseum</name>
    <dbReference type="NCBI Taxonomy" id="106412"/>
    <lineage>
        <taxon>Bacteria</taxon>
        <taxon>Bacillati</taxon>
        <taxon>Actinomycetota</taxon>
        <taxon>Actinomycetes</taxon>
        <taxon>Streptosporangiales</taxon>
        <taxon>Streptosporangiaceae</taxon>
        <taxon>Streptosporangium</taxon>
    </lineage>
</organism>
<evidence type="ECO:0000313" key="3">
    <source>
        <dbReference type="Proteomes" id="UP000198282"/>
    </source>
</evidence>
<keyword evidence="3" id="KW-1185">Reference proteome</keyword>
<dbReference type="Pfam" id="PF07728">
    <property type="entry name" value="AAA_5"/>
    <property type="match status" value="1"/>
</dbReference>
<evidence type="ECO:0000313" key="2">
    <source>
        <dbReference type="EMBL" id="SNT48728.1"/>
    </source>
</evidence>
<dbReference type="AlphaFoldDB" id="A0A239N3G7"/>
<proteinExistence type="predicted"/>
<accession>A0A239N3G7</accession>
<dbReference type="GO" id="GO:0016887">
    <property type="term" value="F:ATP hydrolysis activity"/>
    <property type="evidence" value="ECO:0007669"/>
    <property type="project" value="InterPro"/>
</dbReference>